<organism evidence="2 3">
    <name type="scientific">uncultured phage cr127_1</name>
    <dbReference type="NCBI Taxonomy" id="2772077"/>
    <lineage>
        <taxon>Viruses</taxon>
        <taxon>Duplodnaviria</taxon>
        <taxon>Heunggongvirae</taxon>
        <taxon>Uroviricota</taxon>
        <taxon>Caudoviricetes</taxon>
        <taxon>Crassvirales</taxon>
        <taxon>Crevaviridae</taxon>
        <taxon>Doltivirinae</taxon>
        <taxon>Kahucivirus</taxon>
        <taxon>Kahucivirus intestinalis</taxon>
    </lineage>
</organism>
<proteinExistence type="predicted"/>
<feature type="coiled-coil region" evidence="1">
    <location>
        <begin position="205"/>
        <end position="232"/>
    </location>
</feature>
<sequence length="242" mass="28884">MGKNIFDIAKEYEDILSIIEDNEGEITPEIAEKLSINESELEDKLRNYKHIIDRYKYEKEYVKDEQERLRNKIASRENTIRFLKNNIVETLKIYGIKSNTNYKLKYPDFTVYTRDSKSIDYDDNKLEFVIDKLENEDYSYNQTDIINNLINVEFTVKVPIVDYKYFINKCNDNKYEVKDIKRSLNKTYAKELIKSREECEDIIINKREEDDVEAVYENLSEYEEVIADLNITENTSTTAIFK</sequence>
<accession>A0A7M1S0T4</accession>
<keyword evidence="3" id="KW-1185">Reference proteome</keyword>
<keyword evidence="1" id="KW-0175">Coiled coil</keyword>
<dbReference type="EMBL" id="MT774393">
    <property type="protein sequence ID" value="QOR59781.1"/>
    <property type="molecule type" value="Genomic_DNA"/>
</dbReference>
<dbReference type="InterPro" id="IPR008840">
    <property type="entry name" value="Sipho_Gp157"/>
</dbReference>
<evidence type="ECO:0000313" key="2">
    <source>
        <dbReference type="EMBL" id="QOR59781.1"/>
    </source>
</evidence>
<dbReference type="Pfam" id="PF05565">
    <property type="entry name" value="Sipho_Gp157"/>
    <property type="match status" value="1"/>
</dbReference>
<protein>
    <submittedName>
        <fullName evidence="2">Uncharacterized protein</fullName>
    </submittedName>
</protein>
<dbReference type="RefSeq" id="YP_010111939.1">
    <property type="nucleotide sequence ID" value="NC_055886.1"/>
</dbReference>
<dbReference type="KEGG" id="vg:65130393"/>
<dbReference type="GeneID" id="65130393"/>
<name>A0A7M1S0T4_9CAUD</name>
<dbReference type="Proteomes" id="UP000594097">
    <property type="component" value="Segment"/>
</dbReference>
<evidence type="ECO:0000313" key="3">
    <source>
        <dbReference type="Proteomes" id="UP000594097"/>
    </source>
</evidence>
<feature type="coiled-coil region" evidence="1">
    <location>
        <begin position="31"/>
        <end position="86"/>
    </location>
</feature>
<reference evidence="2 3" key="1">
    <citation type="submission" date="2020-07" db="EMBL/GenBank/DDBJ databases">
        <title>Taxonomic proposal: Crassvirales, a new order of highly abundant and diverse bacterial viruses.</title>
        <authorList>
            <person name="Shkoporov A.N."/>
            <person name="Stockdale S.R."/>
            <person name="Guerin E."/>
            <person name="Ross R.P."/>
            <person name="Hill C."/>
        </authorList>
    </citation>
    <scope>NUCLEOTIDE SEQUENCE [LARGE SCALE GENOMIC DNA]</scope>
</reference>
<evidence type="ECO:0000256" key="1">
    <source>
        <dbReference type="SAM" id="Coils"/>
    </source>
</evidence>